<dbReference type="Proteomes" id="UP000053789">
    <property type="component" value="Unassembled WGS sequence"/>
</dbReference>
<dbReference type="VEuPathDB" id="FungiDB:Z519_08868"/>
<accession>A0A0D2I023</accession>
<dbReference type="HOGENOM" id="CLU_1019424_0_0_1"/>
<sequence length="273" mass="29913">MAGYGQVVPAAVYGQPQMYAHHGQYHEHWSQNGNAAYNTNNAIDIRDRLSVQHHGMEPPWHSGAHQQAVLAMAPPMLPQQLLPETLHRLQHGAFLHDVQKQSVSQPLPLLQHPALLHETQHSLMPPPPPQSQQQPSFPPLAQILPQHFSSLPPATYTVRDDDKNLLGFSTSAANQLFFPTTSASSMPHFTAADEQISYTTSSAAQIMYATALEDQMIHRTSPGTDSAYTSSSSGLDQQQYLQSAGQVSGTYDISGFNTLQDPYDPNSSHGGFQ</sequence>
<gene>
    <name evidence="1" type="ORF">Z519_08868</name>
</gene>
<reference evidence="1" key="1">
    <citation type="submission" date="2015-01" db="EMBL/GenBank/DDBJ databases">
        <title>The Genome Sequence of Cladophialophora bantiana CBS 173.52.</title>
        <authorList>
            <consortium name="The Broad Institute Genomics Platform"/>
            <person name="Cuomo C."/>
            <person name="de Hoog S."/>
            <person name="Gorbushina A."/>
            <person name="Stielow B."/>
            <person name="Teixiera M."/>
            <person name="Abouelleil A."/>
            <person name="Chapman S.B."/>
            <person name="Priest M."/>
            <person name="Young S.K."/>
            <person name="Wortman J."/>
            <person name="Nusbaum C."/>
            <person name="Birren B."/>
        </authorList>
    </citation>
    <scope>NUCLEOTIDE SEQUENCE [LARGE SCALE GENOMIC DNA]</scope>
    <source>
        <strain evidence="1">CBS 173.52</strain>
    </source>
</reference>
<dbReference type="OrthoDB" id="5599552at2759"/>
<dbReference type="EMBL" id="KN846993">
    <property type="protein sequence ID" value="KIW90224.1"/>
    <property type="molecule type" value="Genomic_DNA"/>
</dbReference>
<evidence type="ECO:0000313" key="2">
    <source>
        <dbReference type="Proteomes" id="UP000053789"/>
    </source>
</evidence>
<dbReference type="GeneID" id="27701796"/>
<organism evidence="1 2">
    <name type="scientific">Cladophialophora bantiana (strain ATCC 10958 / CBS 173.52 / CDC B-1940 / NIH 8579)</name>
    <name type="common">Xylohypha bantiana</name>
    <dbReference type="NCBI Taxonomy" id="1442370"/>
    <lineage>
        <taxon>Eukaryota</taxon>
        <taxon>Fungi</taxon>
        <taxon>Dikarya</taxon>
        <taxon>Ascomycota</taxon>
        <taxon>Pezizomycotina</taxon>
        <taxon>Eurotiomycetes</taxon>
        <taxon>Chaetothyriomycetidae</taxon>
        <taxon>Chaetothyriales</taxon>
        <taxon>Herpotrichiellaceae</taxon>
        <taxon>Cladophialophora</taxon>
    </lineage>
</organism>
<keyword evidence="2" id="KW-1185">Reference proteome</keyword>
<proteinExistence type="predicted"/>
<protein>
    <submittedName>
        <fullName evidence="1">Uncharacterized protein</fullName>
    </submittedName>
</protein>
<evidence type="ECO:0000313" key="1">
    <source>
        <dbReference type="EMBL" id="KIW90224.1"/>
    </source>
</evidence>
<dbReference type="RefSeq" id="XP_016616893.1">
    <property type="nucleotide sequence ID" value="XM_016766595.1"/>
</dbReference>
<dbReference type="AlphaFoldDB" id="A0A0D2I023"/>
<name>A0A0D2I023_CLAB1</name>